<dbReference type="PANTHER" id="PTHR17972">
    <property type="entry name" value="NUCLEOLAR RNA-ASSOCIATED PROTEIN"/>
    <property type="match status" value="1"/>
</dbReference>
<dbReference type="InterPro" id="IPR005554">
    <property type="entry name" value="NOL6/Upt22"/>
</dbReference>
<dbReference type="EMBL" id="GL378385">
    <property type="protein sequence ID" value="EFJ42224.1"/>
    <property type="molecule type" value="Genomic_DNA"/>
</dbReference>
<dbReference type="Proteomes" id="UP000001058">
    <property type="component" value="Unassembled WGS sequence"/>
</dbReference>
<dbReference type="InterPro" id="IPR035369">
    <property type="entry name" value="Nrap_D4"/>
</dbReference>
<accession>D8UDN1</accession>
<dbReference type="GO" id="GO:0032040">
    <property type="term" value="C:small-subunit processome"/>
    <property type="evidence" value="ECO:0007669"/>
    <property type="project" value="TreeGrafter"/>
</dbReference>
<evidence type="ECO:0000256" key="1">
    <source>
        <dbReference type="RuleBase" id="RU364032"/>
    </source>
</evidence>
<keyword evidence="1" id="KW-0694">RNA-binding</keyword>
<dbReference type="RefSeq" id="XP_002956767.1">
    <property type="nucleotide sequence ID" value="XM_002956721.1"/>
</dbReference>
<keyword evidence="3" id="KW-0732">Signal</keyword>
<feature type="chain" id="PRO_5003124413" description="Nrap protein domain-containing protein" evidence="3">
    <location>
        <begin position="22"/>
        <end position="173"/>
    </location>
</feature>
<evidence type="ECO:0000259" key="4">
    <source>
        <dbReference type="Pfam" id="PF17405"/>
    </source>
</evidence>
<dbReference type="GeneID" id="9622539"/>
<keyword evidence="1" id="KW-0539">Nucleus</keyword>
<organism evidence="6">
    <name type="scientific">Volvox carteri f. nagariensis</name>
    <dbReference type="NCBI Taxonomy" id="3068"/>
    <lineage>
        <taxon>Eukaryota</taxon>
        <taxon>Viridiplantae</taxon>
        <taxon>Chlorophyta</taxon>
        <taxon>core chlorophytes</taxon>
        <taxon>Chlorophyceae</taxon>
        <taxon>CS clade</taxon>
        <taxon>Chlamydomonadales</taxon>
        <taxon>Volvocaceae</taxon>
        <taxon>Volvox</taxon>
    </lineage>
</organism>
<dbReference type="GO" id="GO:0006364">
    <property type="term" value="P:rRNA processing"/>
    <property type="evidence" value="ECO:0007669"/>
    <property type="project" value="TreeGrafter"/>
</dbReference>
<dbReference type="STRING" id="3068.D8UDN1"/>
<feature type="region of interest" description="Disordered" evidence="2">
    <location>
        <begin position="119"/>
        <end position="147"/>
    </location>
</feature>
<name>D8UDN1_VOLCA</name>
<feature type="compositionally biased region" description="Low complexity" evidence="2">
    <location>
        <begin position="131"/>
        <end position="143"/>
    </location>
</feature>
<protein>
    <recommendedName>
        <fullName evidence="4">Nrap protein domain-containing protein</fullName>
    </recommendedName>
</protein>
<comment type="subcellular location">
    <subcellularLocation>
        <location evidence="1">Nucleus</location>
        <location evidence="1">Nucleolus</location>
    </subcellularLocation>
</comment>
<dbReference type="GO" id="GO:0032545">
    <property type="term" value="C:CURI complex"/>
    <property type="evidence" value="ECO:0007669"/>
    <property type="project" value="TreeGrafter"/>
</dbReference>
<proteinExistence type="inferred from homology"/>
<evidence type="ECO:0000256" key="3">
    <source>
        <dbReference type="SAM" id="SignalP"/>
    </source>
</evidence>
<comment type="similarity">
    <text evidence="1">Belongs to the NRAP family.</text>
</comment>
<dbReference type="eggNOG" id="KOG2054">
    <property type="taxonomic scope" value="Eukaryota"/>
</dbReference>
<reference evidence="5 6" key="1">
    <citation type="journal article" date="2010" name="Science">
        <title>Genomic analysis of organismal complexity in the multicellular green alga Volvox carteri.</title>
        <authorList>
            <person name="Prochnik S.E."/>
            <person name="Umen J."/>
            <person name="Nedelcu A.M."/>
            <person name="Hallmann A."/>
            <person name="Miller S.M."/>
            <person name="Nishii I."/>
            <person name="Ferris P."/>
            <person name="Kuo A."/>
            <person name="Mitros T."/>
            <person name="Fritz-Laylin L.K."/>
            <person name="Hellsten U."/>
            <person name="Chapman J."/>
            <person name="Simakov O."/>
            <person name="Rensing S.A."/>
            <person name="Terry A."/>
            <person name="Pangilinan J."/>
            <person name="Kapitonov V."/>
            <person name="Jurka J."/>
            <person name="Salamov A."/>
            <person name="Shapiro H."/>
            <person name="Schmutz J."/>
            <person name="Grimwood J."/>
            <person name="Lindquist E."/>
            <person name="Lucas S."/>
            <person name="Grigoriev I.V."/>
            <person name="Schmitt R."/>
            <person name="Kirk D."/>
            <person name="Rokhsar D.S."/>
        </authorList>
    </citation>
    <scope>NUCLEOTIDE SEQUENCE [LARGE SCALE GENOMIC DNA]</scope>
    <source>
        <strain evidence="6">f. Nagariensis / Eve</strain>
    </source>
</reference>
<feature type="domain" description="Nrap protein" evidence="4">
    <location>
        <begin position="75"/>
        <end position="172"/>
    </location>
</feature>
<evidence type="ECO:0000313" key="6">
    <source>
        <dbReference type="Proteomes" id="UP000001058"/>
    </source>
</evidence>
<dbReference type="GO" id="GO:0003723">
    <property type="term" value="F:RNA binding"/>
    <property type="evidence" value="ECO:0007669"/>
    <property type="project" value="UniProtKB-KW"/>
</dbReference>
<dbReference type="Pfam" id="PF17405">
    <property type="entry name" value="Nrap_D4"/>
    <property type="match status" value="1"/>
</dbReference>
<dbReference type="OrthoDB" id="10251401at2759"/>
<sequence length="173" mass="17523">MSVLQLFRAALQLLADSSAWAKGLAMARQEGGEGALRDTPQPPAMHVVGRHLPTGSEVVGAAGSLDWALCCRASPSGADLAATRAAEAAKDKLAKQLRALDNLALKVVGVQPLLGVARGTAPFPPPPHPLAGPSGASASTAGSHTGGGVIPRCLDPLEVLVTLESSGPYPRES</sequence>
<gene>
    <name evidence="5" type="ORF">VOLCADRAFT_97793</name>
</gene>
<keyword evidence="6" id="KW-1185">Reference proteome</keyword>
<dbReference type="AlphaFoldDB" id="D8UDN1"/>
<dbReference type="PANTHER" id="PTHR17972:SF0">
    <property type="entry name" value="NUCLEOLAR PROTEIN 6"/>
    <property type="match status" value="1"/>
</dbReference>
<dbReference type="KEGG" id="vcn:VOLCADRAFT_97793"/>
<dbReference type="GO" id="GO:0034456">
    <property type="term" value="C:UTP-C complex"/>
    <property type="evidence" value="ECO:0007669"/>
    <property type="project" value="TreeGrafter"/>
</dbReference>
<evidence type="ECO:0000313" key="5">
    <source>
        <dbReference type="EMBL" id="EFJ42224.1"/>
    </source>
</evidence>
<dbReference type="GO" id="GO:0006409">
    <property type="term" value="P:tRNA export from nucleus"/>
    <property type="evidence" value="ECO:0007669"/>
    <property type="project" value="TreeGrafter"/>
</dbReference>
<feature type="signal peptide" evidence="3">
    <location>
        <begin position="1"/>
        <end position="21"/>
    </location>
</feature>
<dbReference type="InParanoid" id="D8UDN1"/>
<evidence type="ECO:0000256" key="2">
    <source>
        <dbReference type="SAM" id="MobiDB-lite"/>
    </source>
</evidence>